<keyword evidence="3 5" id="KW-0597">Phosphoprotein</keyword>
<dbReference type="Gene3D" id="3.30.565.10">
    <property type="entry name" value="Histidine kinase-like ATPase, C-terminal domain"/>
    <property type="match status" value="1"/>
</dbReference>
<dbReference type="Proteomes" id="UP001430306">
    <property type="component" value="Unassembled WGS sequence"/>
</dbReference>
<dbReference type="SUPFAM" id="SSF52172">
    <property type="entry name" value="CheY-like"/>
    <property type="match status" value="1"/>
</dbReference>
<dbReference type="InterPro" id="IPR004358">
    <property type="entry name" value="Sig_transdc_His_kin-like_C"/>
</dbReference>
<dbReference type="PROSITE" id="PS50113">
    <property type="entry name" value="PAC"/>
    <property type="match status" value="1"/>
</dbReference>
<accession>A0ABS8NM30</accession>
<evidence type="ECO:0000313" key="12">
    <source>
        <dbReference type="Proteomes" id="UP001430306"/>
    </source>
</evidence>
<evidence type="ECO:0000259" key="8">
    <source>
        <dbReference type="PROSITE" id="PS50110"/>
    </source>
</evidence>
<dbReference type="InterPro" id="IPR007891">
    <property type="entry name" value="CHASE3"/>
</dbReference>
<keyword evidence="4" id="KW-0902">Two-component regulatory system</keyword>
<dbReference type="Pfam" id="PF00512">
    <property type="entry name" value="HisKA"/>
    <property type="match status" value="1"/>
</dbReference>
<dbReference type="InterPro" id="IPR035965">
    <property type="entry name" value="PAS-like_dom_sf"/>
</dbReference>
<dbReference type="InterPro" id="IPR036890">
    <property type="entry name" value="HATPase_C_sf"/>
</dbReference>
<evidence type="ECO:0000313" key="11">
    <source>
        <dbReference type="EMBL" id="MCC9643858.1"/>
    </source>
</evidence>
<dbReference type="InterPro" id="IPR011006">
    <property type="entry name" value="CheY-like_superfamily"/>
</dbReference>
<dbReference type="CDD" id="cd00082">
    <property type="entry name" value="HisKA"/>
    <property type="match status" value="1"/>
</dbReference>
<dbReference type="PROSITE" id="PS50112">
    <property type="entry name" value="PAS"/>
    <property type="match status" value="1"/>
</dbReference>
<feature type="transmembrane region" description="Helical" evidence="6">
    <location>
        <begin position="197"/>
        <end position="218"/>
    </location>
</feature>
<dbReference type="PANTHER" id="PTHR45339:SF1">
    <property type="entry name" value="HYBRID SIGNAL TRANSDUCTION HISTIDINE KINASE J"/>
    <property type="match status" value="1"/>
</dbReference>
<keyword evidence="6" id="KW-0812">Transmembrane</keyword>
<dbReference type="Gene3D" id="1.10.287.130">
    <property type="match status" value="1"/>
</dbReference>
<reference evidence="11" key="1">
    <citation type="submission" date="2021-11" db="EMBL/GenBank/DDBJ databases">
        <title>Genome sequence.</title>
        <authorList>
            <person name="Sun Q."/>
        </authorList>
    </citation>
    <scope>NUCLEOTIDE SEQUENCE</scope>
    <source>
        <strain evidence="11">JC740</strain>
    </source>
</reference>
<evidence type="ECO:0000256" key="6">
    <source>
        <dbReference type="SAM" id="Phobius"/>
    </source>
</evidence>
<feature type="transmembrane region" description="Helical" evidence="6">
    <location>
        <begin position="21"/>
        <end position="42"/>
    </location>
</feature>
<feature type="modified residue" description="4-aspartylphosphate" evidence="5">
    <location>
        <position position="688"/>
    </location>
</feature>
<dbReference type="SUPFAM" id="SSF55785">
    <property type="entry name" value="PYP-like sensor domain (PAS domain)"/>
    <property type="match status" value="1"/>
</dbReference>
<evidence type="ECO:0000259" key="9">
    <source>
        <dbReference type="PROSITE" id="PS50112"/>
    </source>
</evidence>
<dbReference type="InterPro" id="IPR000700">
    <property type="entry name" value="PAS-assoc_C"/>
</dbReference>
<dbReference type="Gene3D" id="3.30.450.20">
    <property type="entry name" value="PAS domain"/>
    <property type="match status" value="1"/>
</dbReference>
<evidence type="ECO:0000256" key="5">
    <source>
        <dbReference type="PROSITE-ProRule" id="PRU00169"/>
    </source>
</evidence>
<dbReference type="Pfam" id="PF08447">
    <property type="entry name" value="PAS_3"/>
    <property type="match status" value="1"/>
</dbReference>
<dbReference type="InterPro" id="IPR000014">
    <property type="entry name" value="PAS"/>
</dbReference>
<keyword evidence="12" id="KW-1185">Reference proteome</keyword>
<dbReference type="InterPro" id="IPR013655">
    <property type="entry name" value="PAS_fold_3"/>
</dbReference>
<keyword evidence="6" id="KW-0472">Membrane</keyword>
<dbReference type="CDD" id="cd17546">
    <property type="entry name" value="REC_hyHK_CKI1_RcsC-like"/>
    <property type="match status" value="1"/>
</dbReference>
<dbReference type="PROSITE" id="PS50109">
    <property type="entry name" value="HIS_KIN"/>
    <property type="match status" value="1"/>
</dbReference>
<dbReference type="Pfam" id="PF02518">
    <property type="entry name" value="HATPase_c"/>
    <property type="match status" value="1"/>
</dbReference>
<organism evidence="11 12">
    <name type="scientific">Rhodopirellula halodulae</name>
    <dbReference type="NCBI Taxonomy" id="2894198"/>
    <lineage>
        <taxon>Bacteria</taxon>
        <taxon>Pseudomonadati</taxon>
        <taxon>Planctomycetota</taxon>
        <taxon>Planctomycetia</taxon>
        <taxon>Pirellulales</taxon>
        <taxon>Pirellulaceae</taxon>
        <taxon>Rhodopirellula</taxon>
    </lineage>
</organism>
<dbReference type="CDD" id="cd19410">
    <property type="entry name" value="HK9-like_sensor"/>
    <property type="match status" value="1"/>
</dbReference>
<dbReference type="PANTHER" id="PTHR45339">
    <property type="entry name" value="HYBRID SIGNAL TRANSDUCTION HISTIDINE KINASE J"/>
    <property type="match status" value="1"/>
</dbReference>
<dbReference type="EMBL" id="JAJKFW010000025">
    <property type="protein sequence ID" value="MCC9643858.1"/>
    <property type="molecule type" value="Genomic_DNA"/>
</dbReference>
<dbReference type="CDD" id="cd00130">
    <property type="entry name" value="PAS"/>
    <property type="match status" value="1"/>
</dbReference>
<proteinExistence type="predicted"/>
<dbReference type="InterPro" id="IPR001789">
    <property type="entry name" value="Sig_transdc_resp-reg_receiver"/>
</dbReference>
<evidence type="ECO:0000259" key="7">
    <source>
        <dbReference type="PROSITE" id="PS50109"/>
    </source>
</evidence>
<dbReference type="Pfam" id="PF00072">
    <property type="entry name" value="Response_reg"/>
    <property type="match status" value="1"/>
</dbReference>
<feature type="domain" description="PAS" evidence="9">
    <location>
        <begin position="235"/>
        <end position="305"/>
    </location>
</feature>
<evidence type="ECO:0000256" key="4">
    <source>
        <dbReference type="ARBA" id="ARBA00023012"/>
    </source>
</evidence>
<dbReference type="SMART" id="SM00387">
    <property type="entry name" value="HATPase_c"/>
    <property type="match status" value="1"/>
</dbReference>
<evidence type="ECO:0000256" key="3">
    <source>
        <dbReference type="ARBA" id="ARBA00022553"/>
    </source>
</evidence>
<protein>
    <recommendedName>
        <fullName evidence="2">histidine kinase</fullName>
        <ecNumber evidence="2">2.7.13.3</ecNumber>
    </recommendedName>
</protein>
<dbReference type="InterPro" id="IPR005467">
    <property type="entry name" value="His_kinase_dom"/>
</dbReference>
<comment type="caution">
    <text evidence="11">The sequence shown here is derived from an EMBL/GenBank/DDBJ whole genome shotgun (WGS) entry which is preliminary data.</text>
</comment>
<evidence type="ECO:0000256" key="1">
    <source>
        <dbReference type="ARBA" id="ARBA00000085"/>
    </source>
</evidence>
<name>A0ABS8NM30_9BACT</name>
<dbReference type="Gene3D" id="3.40.50.2300">
    <property type="match status" value="1"/>
</dbReference>
<dbReference type="PRINTS" id="PR00344">
    <property type="entry name" value="BCTRLSENSOR"/>
</dbReference>
<dbReference type="InterPro" id="IPR003594">
    <property type="entry name" value="HATPase_dom"/>
</dbReference>
<dbReference type="NCBIfam" id="TIGR00229">
    <property type="entry name" value="sensory_box"/>
    <property type="match status" value="1"/>
</dbReference>
<dbReference type="SMART" id="SM00448">
    <property type="entry name" value="REC"/>
    <property type="match status" value="1"/>
</dbReference>
<evidence type="ECO:0000259" key="10">
    <source>
        <dbReference type="PROSITE" id="PS50113"/>
    </source>
</evidence>
<dbReference type="InterPro" id="IPR003661">
    <property type="entry name" value="HisK_dim/P_dom"/>
</dbReference>
<dbReference type="SUPFAM" id="SSF47384">
    <property type="entry name" value="Homodimeric domain of signal transducing histidine kinase"/>
    <property type="match status" value="1"/>
</dbReference>
<dbReference type="PROSITE" id="PS50110">
    <property type="entry name" value="RESPONSE_REGULATORY"/>
    <property type="match status" value="1"/>
</dbReference>
<feature type="domain" description="Response regulatory" evidence="8">
    <location>
        <begin position="634"/>
        <end position="753"/>
    </location>
</feature>
<dbReference type="RefSeq" id="WP_230274813.1">
    <property type="nucleotide sequence ID" value="NZ_JAJKFW010000025.1"/>
</dbReference>
<dbReference type="SUPFAM" id="SSF55874">
    <property type="entry name" value="ATPase domain of HSP90 chaperone/DNA topoisomerase II/histidine kinase"/>
    <property type="match status" value="1"/>
</dbReference>
<dbReference type="CDD" id="cd16922">
    <property type="entry name" value="HATPase_EvgS-ArcB-TorS-like"/>
    <property type="match status" value="1"/>
</dbReference>
<dbReference type="Pfam" id="PF05227">
    <property type="entry name" value="CHASE3"/>
    <property type="match status" value="1"/>
</dbReference>
<comment type="catalytic activity">
    <reaction evidence="1">
        <text>ATP + protein L-histidine = ADP + protein N-phospho-L-histidine.</text>
        <dbReference type="EC" id="2.7.13.3"/>
    </reaction>
</comment>
<evidence type="ECO:0000256" key="2">
    <source>
        <dbReference type="ARBA" id="ARBA00012438"/>
    </source>
</evidence>
<dbReference type="InterPro" id="IPR036097">
    <property type="entry name" value="HisK_dim/P_sf"/>
</dbReference>
<dbReference type="EC" id="2.7.13.3" evidence="2"/>
<feature type="domain" description="PAC" evidence="10">
    <location>
        <begin position="310"/>
        <end position="365"/>
    </location>
</feature>
<sequence length="784" mass="87859">MEARVNSISASDNPISLTRSLLNPLAVAAVIIVLVISGVIALHNIRELQQTRLKVGLTLKVLALLAEIEGSVMDAERGQRDFLITGDDDHLKSFDEAIRRTEEGMDQFDELLDDHQIQRSKFEELKPLVQERIEHLRNVLKVRTEQGADAARETVIENSRQNLMGRIEEMANSMRQIEENMLVVRESMASRAYRSGIITSVSSTLIGLVLVGSVLYLLERNRRKAERDAITLNATRERVQLALDAAEMGAWNLDPTTNTLQTDERYRRMHGVEKQELSFEDSLKRIHPDDRARVRQAMRASMSPLDPTPYSVEYRVVHRDGSIRWVSSKGIARVSKRRKKTVLTSFDGTVADVTERKRQEERLQRSEQMALAANQSKSEFLANMSHEIRTPMAAILGYADVLLGHLEDPDNRNCILIMKRNGEHLLSLINDILDLSRIEAGKLSVEAEPVPLPRLVGDIQSLMQVRAEEKNVDFQVMFEGKVPQSIETDPTRLRQVLINLISNAIKFTDEGSVELKIRFIQGAEPPIVEFCIVDTGIGISKEQQDRLFKPFSQGDASVTRKYGGSGLGLAISQRLIEMMEGEMSLESELGEGSTFYVRLPVHSVDGIKLVQPDLIKQPPRPEEMLAETPRLDCRVLVVDDRRDVRHISQHFLEKAGATVATAEDGQDGVDTAIEARDAGQPFDLIVMDMQMPNIDGLQATALLRSAGIDWPIIALTADAMKGDRDRCLNGGCDDYLSKPIDHVQLVSMVASYTQDIDSAELVSRRRQRADDLQQQIEREGKGAS</sequence>
<dbReference type="SMART" id="SM00388">
    <property type="entry name" value="HisKA"/>
    <property type="match status" value="1"/>
</dbReference>
<feature type="domain" description="Histidine kinase" evidence="7">
    <location>
        <begin position="383"/>
        <end position="603"/>
    </location>
</feature>
<gene>
    <name evidence="11" type="ORF">LOC71_16350</name>
</gene>
<keyword evidence="6" id="KW-1133">Transmembrane helix</keyword>